<name>A0A0K0E5J9_STRER</name>
<reference evidence="3" key="1">
    <citation type="submission" date="2015-08" db="UniProtKB">
        <authorList>
            <consortium name="WormBaseParasite"/>
        </authorList>
    </citation>
    <scope>IDENTIFICATION</scope>
</reference>
<dbReference type="AlphaFoldDB" id="A0A0K0E5J9"/>
<organism evidence="3">
    <name type="scientific">Strongyloides stercoralis</name>
    <name type="common">Threadworm</name>
    <dbReference type="NCBI Taxonomy" id="6248"/>
    <lineage>
        <taxon>Eukaryota</taxon>
        <taxon>Metazoa</taxon>
        <taxon>Ecdysozoa</taxon>
        <taxon>Nematoda</taxon>
        <taxon>Chromadorea</taxon>
        <taxon>Rhabditida</taxon>
        <taxon>Tylenchina</taxon>
        <taxon>Panagrolaimomorpha</taxon>
        <taxon>Strongyloidoidea</taxon>
        <taxon>Strongyloididae</taxon>
        <taxon>Strongyloides</taxon>
    </lineage>
</organism>
<dbReference type="WBParaSite" id="SSTP_0000478500.1">
    <property type="protein sequence ID" value="SSTP_0000478500.1"/>
    <property type="gene ID" value="SSTP_0000478500"/>
</dbReference>
<feature type="compositionally biased region" description="Acidic residues" evidence="1">
    <location>
        <begin position="54"/>
        <end position="73"/>
    </location>
</feature>
<accession>A0A0K0E5J9</accession>
<proteinExistence type="predicted"/>
<feature type="compositionally biased region" description="Acidic residues" evidence="1">
    <location>
        <begin position="86"/>
        <end position="112"/>
    </location>
</feature>
<dbReference type="Proteomes" id="UP000035681">
    <property type="component" value="Unplaced"/>
</dbReference>
<evidence type="ECO:0000256" key="1">
    <source>
        <dbReference type="SAM" id="MobiDB-lite"/>
    </source>
</evidence>
<protein>
    <submittedName>
        <fullName evidence="3 4">RRP15-like protein</fullName>
    </submittedName>
</protein>
<evidence type="ECO:0000313" key="4">
    <source>
        <dbReference type="WBParaSite" id="TCONS_00005077.p1"/>
    </source>
</evidence>
<evidence type="ECO:0000313" key="3">
    <source>
        <dbReference type="WBParaSite" id="SSTP_0000478500.1"/>
    </source>
</evidence>
<keyword evidence="2" id="KW-1185">Reference proteome</keyword>
<dbReference type="STRING" id="6248.A0A0K0E5J9"/>
<dbReference type="WBParaSite" id="TCONS_00005077.p1">
    <property type="protein sequence ID" value="TCONS_00005077.p1"/>
    <property type="gene ID" value="XLOC_003412"/>
</dbReference>
<feature type="compositionally biased region" description="Acidic residues" evidence="1">
    <location>
        <begin position="31"/>
        <end position="46"/>
    </location>
</feature>
<evidence type="ECO:0000313" key="2">
    <source>
        <dbReference type="Proteomes" id="UP000035681"/>
    </source>
</evidence>
<sequence length="245" mass="28378">MSLKRKAAEIEIEEEEEYNGVSSDKKNNLSSDDEVMDDNFDSDDEVVENKDDINVEDEEFAEIESDELEALSSDDEKVEKKSSSNVDDDSEDSAQYDEDESEEEMSSEEEEGVIPNANMKKEKLKVVHFDSVKTIKKREKAAKRLTSRQLIEKKKEKMAHLKMGMVKPDYAKDRTKERSLARIASFGVATLFNQVLEYRKRIREDEITKKEVKNMDISKKYQAQLDSLPRTANRFTIKNIKKEEV</sequence>
<feature type="region of interest" description="Disordered" evidence="1">
    <location>
        <begin position="1"/>
        <end position="120"/>
    </location>
</feature>